<comment type="caution">
    <text evidence="1">The sequence shown here is derived from an EMBL/GenBank/DDBJ whole genome shotgun (WGS) entry which is preliminary data.</text>
</comment>
<gene>
    <name evidence="1" type="ORF">GCM10022409_24320</name>
</gene>
<proteinExistence type="predicted"/>
<dbReference type="EMBL" id="BAABDK010000017">
    <property type="protein sequence ID" value="GAA4038094.1"/>
    <property type="molecule type" value="Genomic_DNA"/>
</dbReference>
<organism evidence="1 2">
    <name type="scientific">Hymenobacter glaciei</name>
    <dbReference type="NCBI Taxonomy" id="877209"/>
    <lineage>
        <taxon>Bacteria</taxon>
        <taxon>Pseudomonadati</taxon>
        <taxon>Bacteroidota</taxon>
        <taxon>Cytophagia</taxon>
        <taxon>Cytophagales</taxon>
        <taxon>Hymenobacteraceae</taxon>
        <taxon>Hymenobacter</taxon>
    </lineage>
</organism>
<protein>
    <submittedName>
        <fullName evidence="1">Uncharacterized protein</fullName>
    </submittedName>
</protein>
<accession>A0ABP7U8X2</accession>
<dbReference type="Proteomes" id="UP001501469">
    <property type="component" value="Unassembled WGS sequence"/>
</dbReference>
<keyword evidence="2" id="KW-1185">Reference proteome</keyword>
<reference evidence="2" key="1">
    <citation type="journal article" date="2019" name="Int. J. Syst. Evol. Microbiol.">
        <title>The Global Catalogue of Microorganisms (GCM) 10K type strain sequencing project: providing services to taxonomists for standard genome sequencing and annotation.</title>
        <authorList>
            <consortium name="The Broad Institute Genomics Platform"/>
            <consortium name="The Broad Institute Genome Sequencing Center for Infectious Disease"/>
            <person name="Wu L."/>
            <person name="Ma J."/>
        </authorList>
    </citation>
    <scope>NUCLEOTIDE SEQUENCE [LARGE SCALE GENOMIC DNA]</scope>
    <source>
        <strain evidence="2">JCM 17225</strain>
    </source>
</reference>
<evidence type="ECO:0000313" key="1">
    <source>
        <dbReference type="EMBL" id="GAA4038094.1"/>
    </source>
</evidence>
<name>A0ABP7U8X2_9BACT</name>
<evidence type="ECO:0000313" key="2">
    <source>
        <dbReference type="Proteomes" id="UP001501469"/>
    </source>
</evidence>
<sequence length="163" mass="18855">MPKWRNLNGIPHNITQSFFGTERYYSRGYMGDWLLHAARKLNLTNASLNVLEATFEPAELNLYPLVFHAKSLKAIIDKELLANGFDTEFITEAHISFQFLNPKIYWVGIYCFPSLIDKTGRRYEPGRIIAEGLEPYFDPFDNQNYLSSWISNSDYQAKSFVLG</sequence>